<evidence type="ECO:0000259" key="11">
    <source>
        <dbReference type="Pfam" id="PF04552"/>
    </source>
</evidence>
<dbReference type="OrthoDB" id="9814402at2"/>
<dbReference type="PROSITE" id="PS00718">
    <property type="entry name" value="SIGMA54_2"/>
    <property type="match status" value="1"/>
</dbReference>
<dbReference type="NCBIfam" id="TIGR02395">
    <property type="entry name" value="rpoN_sigma"/>
    <property type="match status" value="1"/>
</dbReference>
<evidence type="ECO:0000256" key="1">
    <source>
        <dbReference type="ARBA" id="ARBA00008798"/>
    </source>
</evidence>
<organism evidence="13 14">
    <name type="scientific">Arundinibacter roseus</name>
    <dbReference type="NCBI Taxonomy" id="2070510"/>
    <lineage>
        <taxon>Bacteria</taxon>
        <taxon>Pseudomonadati</taxon>
        <taxon>Bacteroidota</taxon>
        <taxon>Cytophagia</taxon>
        <taxon>Cytophagales</taxon>
        <taxon>Spirosomataceae</taxon>
        <taxon>Arundinibacter</taxon>
    </lineage>
</organism>
<dbReference type="Proteomes" id="UP000295706">
    <property type="component" value="Unassembled WGS sequence"/>
</dbReference>
<evidence type="ECO:0000313" key="13">
    <source>
        <dbReference type="EMBL" id="TDB65187.1"/>
    </source>
</evidence>
<dbReference type="Pfam" id="PF04963">
    <property type="entry name" value="Sigma54_CBD"/>
    <property type="match status" value="1"/>
</dbReference>
<evidence type="ECO:0000256" key="2">
    <source>
        <dbReference type="ARBA" id="ARBA00022478"/>
    </source>
</evidence>
<dbReference type="RefSeq" id="WP_132117413.1">
    <property type="nucleotide sequence ID" value="NZ_SMJU01000006.1"/>
</dbReference>
<feature type="compositionally biased region" description="Basic and acidic residues" evidence="10">
    <location>
        <begin position="47"/>
        <end position="70"/>
    </location>
</feature>
<dbReference type="Gene3D" id="1.10.10.1330">
    <property type="entry name" value="RNA polymerase sigma-54 factor, core-binding domain"/>
    <property type="match status" value="1"/>
</dbReference>
<sequence length="487" mass="56659">MQRQAQVQRQTLKYSPLQIQMLNLLHLTTLELEHRIKEEMEENPVLEEGKDKDEEPAESERVEDFLDKGETVGVGDDEAPSMQDYYDWDEFRDNDVPDYKTYSNNYTPDDELYTRPVVETVSFRDELKEQIHFLRLSERQQLIADFILDSLDEDGFLRRDCDIIADDISFANSIFIDAADVEEMLKVIQQLEPAGIAARDLQESLRIQLNRMSNRPESWNLANRILTDCFDELGARNYDKIMRVLEIDEEHLKEALHCIVSLNPKPASGLRNDSTINESIKPDFLLRYLDDDNIEVQLAWGNSPALRMNKVFTQMAEEKNDRATRQFLKNKINSAKWFIDAIKQRENTMLNTMRAIVKLQFDYFQTGNIKKLKPMILKDVAEIIDMDISTVSRVTTNKYVQTPFGIVLLKDLFTEGVAREDGTEVSNRAIQEAIREIVEAEDKRHPLNDQQITDLLAERDYLVARRTVAKYREQLNIPTSRLRVEIG</sequence>
<dbReference type="GO" id="GO:0001216">
    <property type="term" value="F:DNA-binding transcription activator activity"/>
    <property type="evidence" value="ECO:0007669"/>
    <property type="project" value="InterPro"/>
</dbReference>
<dbReference type="PRINTS" id="PR00045">
    <property type="entry name" value="SIGMA54FCT"/>
</dbReference>
<keyword evidence="3" id="KW-0808">Transferase</keyword>
<evidence type="ECO:0000256" key="7">
    <source>
        <dbReference type="ARBA" id="ARBA00023125"/>
    </source>
</evidence>
<evidence type="ECO:0000256" key="3">
    <source>
        <dbReference type="ARBA" id="ARBA00022679"/>
    </source>
</evidence>
<feature type="domain" description="RNA polymerase sigma factor 54 DNA-binding" evidence="11">
    <location>
        <begin position="326"/>
        <end position="483"/>
    </location>
</feature>
<keyword evidence="2" id="KW-0240">DNA-directed RNA polymerase</keyword>
<keyword evidence="14" id="KW-1185">Reference proteome</keyword>
<dbReference type="PANTHER" id="PTHR32248">
    <property type="entry name" value="RNA POLYMERASE SIGMA-54 FACTOR"/>
    <property type="match status" value="1"/>
</dbReference>
<dbReference type="PROSITE" id="PS50044">
    <property type="entry name" value="SIGMA54_3"/>
    <property type="match status" value="1"/>
</dbReference>
<feature type="coiled-coil region" evidence="9">
    <location>
        <begin position="423"/>
        <end position="450"/>
    </location>
</feature>
<name>A0A4R4KBD2_9BACT</name>
<dbReference type="AlphaFoldDB" id="A0A4R4KBD2"/>
<comment type="caution">
    <text evidence="13">The sequence shown here is derived from an EMBL/GenBank/DDBJ whole genome shotgun (WGS) entry which is preliminary data.</text>
</comment>
<keyword evidence="5" id="KW-0805">Transcription regulation</keyword>
<evidence type="ECO:0000256" key="8">
    <source>
        <dbReference type="ARBA" id="ARBA00023163"/>
    </source>
</evidence>
<dbReference type="Pfam" id="PF04552">
    <property type="entry name" value="Sigma54_DBD"/>
    <property type="match status" value="1"/>
</dbReference>
<dbReference type="InterPro" id="IPR038709">
    <property type="entry name" value="RpoN_core-bd_sf"/>
</dbReference>
<keyword evidence="7" id="KW-0238">DNA-binding</keyword>
<dbReference type="Pfam" id="PF00309">
    <property type="entry name" value="Sigma54_AID"/>
    <property type="match status" value="1"/>
</dbReference>
<protein>
    <submittedName>
        <fullName evidence="13">RNA polymerase sigma-54 factor</fullName>
    </submittedName>
</protein>
<dbReference type="GO" id="GO:0016987">
    <property type="term" value="F:sigma factor activity"/>
    <property type="evidence" value="ECO:0007669"/>
    <property type="project" value="UniProtKB-KW"/>
</dbReference>
<keyword evidence="4" id="KW-0548">Nucleotidyltransferase</keyword>
<dbReference type="GO" id="GO:0016779">
    <property type="term" value="F:nucleotidyltransferase activity"/>
    <property type="evidence" value="ECO:0007669"/>
    <property type="project" value="UniProtKB-KW"/>
</dbReference>
<accession>A0A4R4KBD2</accession>
<feature type="region of interest" description="Disordered" evidence="10">
    <location>
        <begin position="39"/>
        <end position="79"/>
    </location>
</feature>
<dbReference type="InterPro" id="IPR000394">
    <property type="entry name" value="RNA_pol_sigma_54"/>
</dbReference>
<keyword evidence="6" id="KW-0731">Sigma factor</keyword>
<feature type="domain" description="RNA polymerase sigma factor 54 core-binding" evidence="12">
    <location>
        <begin position="119"/>
        <end position="310"/>
    </location>
</feature>
<evidence type="ECO:0000256" key="10">
    <source>
        <dbReference type="SAM" id="MobiDB-lite"/>
    </source>
</evidence>
<gene>
    <name evidence="13" type="primary">rpoN</name>
    <name evidence="13" type="ORF">EZE20_10785</name>
</gene>
<dbReference type="PIRSF" id="PIRSF000774">
    <property type="entry name" value="RpoN"/>
    <property type="match status" value="1"/>
</dbReference>
<dbReference type="InterPro" id="IPR007634">
    <property type="entry name" value="RNA_pol_sigma_54_DNA-bd"/>
</dbReference>
<dbReference type="PANTHER" id="PTHR32248:SF4">
    <property type="entry name" value="RNA POLYMERASE SIGMA-54 FACTOR"/>
    <property type="match status" value="1"/>
</dbReference>
<evidence type="ECO:0000256" key="5">
    <source>
        <dbReference type="ARBA" id="ARBA00023015"/>
    </source>
</evidence>
<evidence type="ECO:0000256" key="6">
    <source>
        <dbReference type="ARBA" id="ARBA00023082"/>
    </source>
</evidence>
<reference evidence="13 14" key="1">
    <citation type="submission" date="2019-02" db="EMBL/GenBank/DDBJ databases">
        <title>Arundinibacter roseus gen. nov., sp. nov., a new member of the family Cytophagaceae.</title>
        <authorList>
            <person name="Szuroczki S."/>
            <person name="Khayer B."/>
            <person name="Sproer C."/>
            <person name="Toumi M."/>
            <person name="Szabo A."/>
            <person name="Felfoldi T."/>
            <person name="Schumann P."/>
            <person name="Toth E."/>
        </authorList>
    </citation>
    <scope>NUCLEOTIDE SEQUENCE [LARGE SCALE GENOMIC DNA]</scope>
    <source>
        <strain evidence="13 14">DMA-k-7a</strain>
    </source>
</reference>
<dbReference type="GO" id="GO:0006352">
    <property type="term" value="P:DNA-templated transcription initiation"/>
    <property type="evidence" value="ECO:0007669"/>
    <property type="project" value="InterPro"/>
</dbReference>
<dbReference type="InterPro" id="IPR007046">
    <property type="entry name" value="RNA_pol_sigma_54_core-bd"/>
</dbReference>
<dbReference type="GO" id="GO:0000428">
    <property type="term" value="C:DNA-directed RNA polymerase complex"/>
    <property type="evidence" value="ECO:0007669"/>
    <property type="project" value="UniProtKB-KW"/>
</dbReference>
<dbReference type="GO" id="GO:0003677">
    <property type="term" value="F:DNA binding"/>
    <property type="evidence" value="ECO:0007669"/>
    <property type="project" value="UniProtKB-KW"/>
</dbReference>
<proteinExistence type="inferred from homology"/>
<evidence type="ECO:0000259" key="12">
    <source>
        <dbReference type="Pfam" id="PF04963"/>
    </source>
</evidence>
<evidence type="ECO:0000256" key="9">
    <source>
        <dbReference type="SAM" id="Coils"/>
    </source>
</evidence>
<dbReference type="Gene3D" id="1.10.10.60">
    <property type="entry name" value="Homeodomain-like"/>
    <property type="match status" value="1"/>
</dbReference>
<keyword evidence="8" id="KW-0804">Transcription</keyword>
<keyword evidence="9" id="KW-0175">Coiled coil</keyword>
<comment type="similarity">
    <text evidence="1">Belongs to the sigma-54 factor family.</text>
</comment>
<dbReference type="EMBL" id="SMJU01000006">
    <property type="protein sequence ID" value="TDB65187.1"/>
    <property type="molecule type" value="Genomic_DNA"/>
</dbReference>
<evidence type="ECO:0000256" key="4">
    <source>
        <dbReference type="ARBA" id="ARBA00022695"/>
    </source>
</evidence>
<evidence type="ECO:0000313" key="14">
    <source>
        <dbReference type="Proteomes" id="UP000295706"/>
    </source>
</evidence>